<dbReference type="EMBL" id="NMUH01000224">
    <property type="protein sequence ID" value="MQL74829.1"/>
    <property type="molecule type" value="Genomic_DNA"/>
</dbReference>
<sequence>MCSGDVFEKVIALTTTYNVPLAVTTLLEPLVQDPEVVVATVNPNAIRDLASFLAPPDLAVIPAWNAPWKIHLSLMFLTVAQWWSLIL</sequence>
<accession>A0A843U349</accession>
<comment type="caution">
    <text evidence="1">The sequence shown here is derived from an EMBL/GenBank/DDBJ whole genome shotgun (WGS) entry which is preliminary data.</text>
</comment>
<name>A0A843U349_COLES</name>
<proteinExistence type="predicted"/>
<organism evidence="1 2">
    <name type="scientific">Colocasia esculenta</name>
    <name type="common">Wild taro</name>
    <name type="synonym">Arum esculentum</name>
    <dbReference type="NCBI Taxonomy" id="4460"/>
    <lineage>
        <taxon>Eukaryota</taxon>
        <taxon>Viridiplantae</taxon>
        <taxon>Streptophyta</taxon>
        <taxon>Embryophyta</taxon>
        <taxon>Tracheophyta</taxon>
        <taxon>Spermatophyta</taxon>
        <taxon>Magnoliopsida</taxon>
        <taxon>Liliopsida</taxon>
        <taxon>Araceae</taxon>
        <taxon>Aroideae</taxon>
        <taxon>Colocasieae</taxon>
        <taxon>Colocasia</taxon>
    </lineage>
</organism>
<reference evidence="1" key="1">
    <citation type="submission" date="2017-07" db="EMBL/GenBank/DDBJ databases">
        <title>Taro Niue Genome Assembly and Annotation.</title>
        <authorList>
            <person name="Atibalentja N."/>
            <person name="Keating K."/>
            <person name="Fields C.J."/>
        </authorList>
    </citation>
    <scope>NUCLEOTIDE SEQUENCE</scope>
    <source>
        <strain evidence="1">Niue_2</strain>
        <tissue evidence="1">Leaf</tissue>
    </source>
</reference>
<dbReference type="AlphaFoldDB" id="A0A843U349"/>
<gene>
    <name evidence="1" type="ORF">Taro_007198</name>
</gene>
<keyword evidence="2" id="KW-1185">Reference proteome</keyword>
<protein>
    <submittedName>
        <fullName evidence="1">Uncharacterized protein</fullName>
    </submittedName>
</protein>
<evidence type="ECO:0000313" key="1">
    <source>
        <dbReference type="EMBL" id="MQL74829.1"/>
    </source>
</evidence>
<dbReference type="Proteomes" id="UP000652761">
    <property type="component" value="Unassembled WGS sequence"/>
</dbReference>
<evidence type="ECO:0000313" key="2">
    <source>
        <dbReference type="Proteomes" id="UP000652761"/>
    </source>
</evidence>